<keyword evidence="3" id="KW-1185">Reference proteome</keyword>
<dbReference type="RefSeq" id="WP_344209677.1">
    <property type="nucleotide sequence ID" value="NZ_BAAAOS010000007.1"/>
</dbReference>
<organism evidence="2 3">
    <name type="scientific">Kribbella sancticallisti</name>
    <dbReference type="NCBI Taxonomy" id="460087"/>
    <lineage>
        <taxon>Bacteria</taxon>
        <taxon>Bacillati</taxon>
        <taxon>Actinomycetota</taxon>
        <taxon>Actinomycetes</taxon>
        <taxon>Propionibacteriales</taxon>
        <taxon>Kribbellaceae</taxon>
        <taxon>Kribbella</taxon>
    </lineage>
</organism>
<dbReference type="InterPro" id="IPR036388">
    <property type="entry name" value="WH-like_DNA-bd_sf"/>
</dbReference>
<feature type="domain" description="ANTAR" evidence="1">
    <location>
        <begin position="12"/>
        <end position="53"/>
    </location>
</feature>
<evidence type="ECO:0000259" key="1">
    <source>
        <dbReference type="Pfam" id="PF03861"/>
    </source>
</evidence>
<name>A0ABP4N930_9ACTN</name>
<dbReference type="Pfam" id="PF03861">
    <property type="entry name" value="ANTAR"/>
    <property type="match status" value="1"/>
</dbReference>
<dbReference type="EMBL" id="BAAAOS010000007">
    <property type="protein sequence ID" value="GAA1556423.1"/>
    <property type="molecule type" value="Genomic_DNA"/>
</dbReference>
<protein>
    <recommendedName>
        <fullName evidence="1">ANTAR domain-containing protein</fullName>
    </recommendedName>
</protein>
<evidence type="ECO:0000313" key="3">
    <source>
        <dbReference type="Proteomes" id="UP001500393"/>
    </source>
</evidence>
<gene>
    <name evidence="2" type="ORF">GCM10009789_07210</name>
</gene>
<dbReference type="Gene3D" id="1.10.10.10">
    <property type="entry name" value="Winged helix-like DNA-binding domain superfamily/Winged helix DNA-binding domain"/>
    <property type="match status" value="1"/>
</dbReference>
<dbReference type="Proteomes" id="UP001500393">
    <property type="component" value="Unassembled WGS sequence"/>
</dbReference>
<sequence>MMIEMNAPTCSASVEQAKGLLMELFGVSGEQADELLDAWARRCKRSPELVAEVFVCQVWQGDDSRTDRNVARALEHALRNLPHAVASSME</sequence>
<reference evidence="3" key="1">
    <citation type="journal article" date="2019" name="Int. J. Syst. Evol. Microbiol.">
        <title>The Global Catalogue of Microorganisms (GCM) 10K type strain sequencing project: providing services to taxonomists for standard genome sequencing and annotation.</title>
        <authorList>
            <consortium name="The Broad Institute Genomics Platform"/>
            <consortium name="The Broad Institute Genome Sequencing Center for Infectious Disease"/>
            <person name="Wu L."/>
            <person name="Ma J."/>
        </authorList>
    </citation>
    <scope>NUCLEOTIDE SEQUENCE [LARGE SCALE GENOMIC DNA]</scope>
    <source>
        <strain evidence="3">JCM 14969</strain>
    </source>
</reference>
<accession>A0ABP4N930</accession>
<proteinExistence type="predicted"/>
<evidence type="ECO:0000313" key="2">
    <source>
        <dbReference type="EMBL" id="GAA1556423.1"/>
    </source>
</evidence>
<dbReference type="InterPro" id="IPR005561">
    <property type="entry name" value="ANTAR"/>
</dbReference>
<comment type="caution">
    <text evidence="2">The sequence shown here is derived from an EMBL/GenBank/DDBJ whole genome shotgun (WGS) entry which is preliminary data.</text>
</comment>